<sequence>MGISTSHLPVGQARADRGYVHDVMFWSRPDAFVRATVDFVRTGLTARERVLVALPAPRLRAVRSALGEAARHVDFADMELLGSNPARIIAAWVQFVTESGDRPSRGVGEPLWAGRTNVEVSECELHEALLNDAIPTTAPLWLRCPYEVGALRADVVDGALHSHPWIAAEDGTTTANASYGGGEQGAMGFAMALPEPPASRIVRSITTETLRSVRDLASHVARVCGVSEERAEDLGLALHELAVNSVVHGHGGTLRLWRTPDALVCEVTDDGVVADPLTGRLAPGIDEPDGRGLWMVNQLCDLVQLRSGDTGTTVRVHTWL</sequence>
<name>A0A852WT63_9MICO</name>
<dbReference type="Pfam" id="PF14417">
    <property type="entry name" value="MEDS"/>
    <property type="match status" value="1"/>
</dbReference>
<accession>A0A852WT63</accession>
<comment type="caution">
    <text evidence="4">The sequence shown here is derived from an EMBL/GenBank/DDBJ whole genome shotgun (WGS) entry which is preliminary data.</text>
</comment>
<proteinExistence type="predicted"/>
<evidence type="ECO:0000259" key="3">
    <source>
        <dbReference type="Pfam" id="PF14417"/>
    </source>
</evidence>
<dbReference type="PANTHER" id="PTHR35526">
    <property type="entry name" value="ANTI-SIGMA-F FACTOR RSBW-RELATED"/>
    <property type="match status" value="1"/>
</dbReference>
<dbReference type="PANTHER" id="PTHR35526:SF3">
    <property type="entry name" value="ANTI-SIGMA-F FACTOR RSBW"/>
    <property type="match status" value="1"/>
</dbReference>
<feature type="domain" description="MEDS" evidence="3">
    <location>
        <begin position="21"/>
        <end position="164"/>
    </location>
</feature>
<evidence type="ECO:0000313" key="5">
    <source>
        <dbReference type="Proteomes" id="UP000573599"/>
    </source>
</evidence>
<dbReference type="Proteomes" id="UP000573599">
    <property type="component" value="Unassembled WGS sequence"/>
</dbReference>
<dbReference type="InterPro" id="IPR003594">
    <property type="entry name" value="HATPase_dom"/>
</dbReference>
<evidence type="ECO:0000256" key="1">
    <source>
        <dbReference type="ARBA" id="ARBA00022527"/>
    </source>
</evidence>
<dbReference type="InterPro" id="IPR025847">
    <property type="entry name" value="MEDS_domain"/>
</dbReference>
<dbReference type="InterPro" id="IPR050267">
    <property type="entry name" value="Anti-sigma-factor_SerPK"/>
</dbReference>
<dbReference type="RefSeq" id="WP_179422893.1">
    <property type="nucleotide sequence ID" value="NZ_JACCAB010000001.1"/>
</dbReference>
<dbReference type="SUPFAM" id="SSF55874">
    <property type="entry name" value="ATPase domain of HSP90 chaperone/DNA topoisomerase II/histidine kinase"/>
    <property type="match status" value="1"/>
</dbReference>
<dbReference type="EMBL" id="JACCAB010000001">
    <property type="protein sequence ID" value="NYG08456.1"/>
    <property type="molecule type" value="Genomic_DNA"/>
</dbReference>
<protein>
    <submittedName>
        <fullName evidence="4">Anti-sigma regulatory factor (Ser/Thr protein kinase)</fullName>
    </submittedName>
</protein>
<feature type="domain" description="Histidine kinase/HSP90-like ATPase" evidence="2">
    <location>
        <begin position="206"/>
        <end position="316"/>
    </location>
</feature>
<evidence type="ECO:0000313" key="4">
    <source>
        <dbReference type="EMBL" id="NYG08456.1"/>
    </source>
</evidence>
<keyword evidence="1" id="KW-0418">Kinase</keyword>
<dbReference type="CDD" id="cd16936">
    <property type="entry name" value="HATPase_RsbW-like"/>
    <property type="match status" value="1"/>
</dbReference>
<dbReference type="Pfam" id="PF13581">
    <property type="entry name" value="HATPase_c_2"/>
    <property type="match status" value="1"/>
</dbReference>
<evidence type="ECO:0000259" key="2">
    <source>
        <dbReference type="Pfam" id="PF13581"/>
    </source>
</evidence>
<dbReference type="InterPro" id="IPR036890">
    <property type="entry name" value="HATPase_C_sf"/>
</dbReference>
<dbReference type="InterPro" id="IPR047718">
    <property type="entry name" value="RsbA-like_anti_sig"/>
</dbReference>
<reference evidence="4 5" key="1">
    <citation type="submission" date="2020-07" db="EMBL/GenBank/DDBJ databases">
        <title>Sequencing the genomes of 1000 actinobacteria strains.</title>
        <authorList>
            <person name="Klenk H.-P."/>
        </authorList>
    </citation>
    <scope>NUCLEOTIDE SEQUENCE [LARGE SCALE GENOMIC DNA]</scope>
    <source>
        <strain evidence="4 5">DSM 23987</strain>
    </source>
</reference>
<dbReference type="Gene3D" id="3.30.565.10">
    <property type="entry name" value="Histidine kinase-like ATPase, C-terminal domain"/>
    <property type="match status" value="1"/>
</dbReference>
<keyword evidence="5" id="KW-1185">Reference proteome</keyword>
<keyword evidence="1" id="KW-0808">Transferase</keyword>
<organism evidence="4 5">
    <name type="scientific">Pedococcus badiiscoriae</name>
    <dbReference type="NCBI Taxonomy" id="642776"/>
    <lineage>
        <taxon>Bacteria</taxon>
        <taxon>Bacillati</taxon>
        <taxon>Actinomycetota</taxon>
        <taxon>Actinomycetes</taxon>
        <taxon>Micrococcales</taxon>
        <taxon>Intrasporangiaceae</taxon>
        <taxon>Pedococcus</taxon>
    </lineage>
</organism>
<dbReference type="AlphaFoldDB" id="A0A852WT63"/>
<keyword evidence="1" id="KW-0723">Serine/threonine-protein kinase</keyword>
<gene>
    <name evidence="4" type="ORF">BJ986_002943</name>
</gene>
<dbReference type="NCBIfam" id="NF041045">
    <property type="entry name" value="RsbA_anti_sig"/>
    <property type="match status" value="1"/>
</dbReference>
<dbReference type="GO" id="GO:0004674">
    <property type="term" value="F:protein serine/threonine kinase activity"/>
    <property type="evidence" value="ECO:0007669"/>
    <property type="project" value="UniProtKB-KW"/>
</dbReference>